<sequence>MGSKTVGRKGHEGEKMNNGVHSSKDVNACANSSVVSTGEGLTLSNEHKKKKTKRHEANGDDVELSATDTGAVGLDGDMDLSNHEIEKNRKKKKKRKSKKINAESDVVSQKVRKRDKACDAGWEIDASKENLKEGRTGVGENVSLKDGKKYMERNFESGVLKYRKKKHKEKKSKDKNENGRNHLDENIMDHDKSARMERKQKKQQLIVNLEAKSLKLMAETPGNFSNAIKENGGNIDSGEDENLDVGNIMEKVQHSRKKSKKREKHNVDLAAALQEKMNGKLGNKSNPMGENEGNEYSIENKVGGGKIEDHTVKKVKKKPVVNGSEGKGSDREQRMGKGVEGTNPLEKSTLKGTSKRVSFSEEVEVFPLSDDGPSSNTVQKEEMVRGKRFSHEEDVMVKEAVLNYMDAHGLGEEGLQMVLNCKKYPELKNCWKEIGAALPWRPYLSVYNRAHILFERDEKGSWTPVEYELVHKFHEKHGSDWKTLAEALGKHRIHVKDTWRRIKVINRRRGKWSQDEYQILFDLVNMDLRMKACEEMKSSKHGMLRDNICWTAISEKLGTRATPMCCMKWHHQLTSPMVAEGKWLDVDDYHLVIAL</sequence>
<evidence type="ECO:0000256" key="1">
    <source>
        <dbReference type="SAM" id="MobiDB-lite"/>
    </source>
</evidence>
<feature type="region of interest" description="Disordered" evidence="1">
    <location>
        <begin position="159"/>
        <end position="202"/>
    </location>
</feature>
<feature type="region of interest" description="Disordered" evidence="1">
    <location>
        <begin position="366"/>
        <end position="386"/>
    </location>
</feature>
<feature type="compositionally biased region" description="Basic residues" evidence="1">
    <location>
        <begin position="161"/>
        <end position="170"/>
    </location>
</feature>
<feature type="domain" description="Myb-like" evidence="2">
    <location>
        <begin position="454"/>
        <end position="503"/>
    </location>
</feature>
<dbReference type="AlphaFoldDB" id="A0A6A6LR48"/>
<dbReference type="EMBL" id="JAAGAX010000010">
    <property type="protein sequence ID" value="KAF2302593.1"/>
    <property type="molecule type" value="Genomic_DNA"/>
</dbReference>
<evidence type="ECO:0000259" key="2">
    <source>
        <dbReference type="PROSITE" id="PS50090"/>
    </source>
</evidence>
<dbReference type="InterPro" id="IPR009057">
    <property type="entry name" value="Homeodomain-like_sf"/>
</dbReference>
<dbReference type="InterPro" id="IPR001005">
    <property type="entry name" value="SANT/Myb"/>
</dbReference>
<evidence type="ECO:0000313" key="3">
    <source>
        <dbReference type="EMBL" id="KAF2302593.1"/>
    </source>
</evidence>
<dbReference type="Proteomes" id="UP000467840">
    <property type="component" value="Chromosome 4"/>
</dbReference>
<comment type="caution">
    <text evidence="3">The sequence shown here is derived from an EMBL/GenBank/DDBJ whole genome shotgun (WGS) entry which is preliminary data.</text>
</comment>
<dbReference type="PANTHER" id="PTHR47430:SF4">
    <property type="entry name" value="GB|AAC33480.1"/>
    <property type="match status" value="1"/>
</dbReference>
<feature type="compositionally biased region" description="Basic residues" evidence="1">
    <location>
        <begin position="88"/>
        <end position="99"/>
    </location>
</feature>
<dbReference type="PANTHER" id="PTHR47430">
    <property type="entry name" value="GB|AAC33480.1"/>
    <property type="match status" value="1"/>
</dbReference>
<dbReference type="Gene3D" id="1.10.10.60">
    <property type="entry name" value="Homeodomain-like"/>
    <property type="match status" value="2"/>
</dbReference>
<gene>
    <name evidence="3" type="ORF">GH714_038859</name>
</gene>
<dbReference type="PROSITE" id="PS50090">
    <property type="entry name" value="MYB_LIKE"/>
    <property type="match status" value="2"/>
</dbReference>
<evidence type="ECO:0000313" key="4">
    <source>
        <dbReference type="Proteomes" id="UP000467840"/>
    </source>
</evidence>
<feature type="domain" description="Myb-like" evidence="2">
    <location>
        <begin position="504"/>
        <end position="573"/>
    </location>
</feature>
<reference evidence="3 4" key="1">
    <citation type="journal article" date="2020" name="Mol. Plant">
        <title>The Chromosome-Based Rubber Tree Genome Provides New Insights into Spurge Genome Evolution and Rubber Biosynthesis.</title>
        <authorList>
            <person name="Liu J."/>
            <person name="Shi C."/>
            <person name="Shi C.C."/>
            <person name="Li W."/>
            <person name="Zhang Q.J."/>
            <person name="Zhang Y."/>
            <person name="Li K."/>
            <person name="Lu H.F."/>
            <person name="Shi C."/>
            <person name="Zhu S.T."/>
            <person name="Xiao Z.Y."/>
            <person name="Nan H."/>
            <person name="Yue Y."/>
            <person name="Zhu X.G."/>
            <person name="Wu Y."/>
            <person name="Hong X.N."/>
            <person name="Fan G.Y."/>
            <person name="Tong Y."/>
            <person name="Zhang D."/>
            <person name="Mao C.L."/>
            <person name="Liu Y.L."/>
            <person name="Hao S.J."/>
            <person name="Liu W.Q."/>
            <person name="Lv M.Q."/>
            <person name="Zhang H.B."/>
            <person name="Liu Y."/>
            <person name="Hu-Tang G.R."/>
            <person name="Wang J.P."/>
            <person name="Wang J.H."/>
            <person name="Sun Y.H."/>
            <person name="Ni S.B."/>
            <person name="Chen W.B."/>
            <person name="Zhang X.C."/>
            <person name="Jiao Y.N."/>
            <person name="Eichler E.E."/>
            <person name="Li G.H."/>
            <person name="Liu X."/>
            <person name="Gao L.Z."/>
        </authorList>
    </citation>
    <scope>NUCLEOTIDE SEQUENCE [LARGE SCALE GENOMIC DNA]</scope>
    <source>
        <strain evidence="4">cv. GT1</strain>
        <tissue evidence="3">Leaf</tissue>
    </source>
</reference>
<feature type="compositionally biased region" description="Basic and acidic residues" evidence="1">
    <location>
        <begin position="171"/>
        <end position="197"/>
    </location>
</feature>
<dbReference type="Pfam" id="PF13921">
    <property type="entry name" value="Myb_DNA-bind_6"/>
    <property type="match status" value="1"/>
</dbReference>
<proteinExistence type="predicted"/>
<name>A0A6A6LR48_HEVBR</name>
<keyword evidence="4" id="KW-1185">Reference proteome</keyword>
<protein>
    <recommendedName>
        <fullName evidence="2">Myb-like domain-containing protein</fullName>
    </recommendedName>
</protein>
<dbReference type="SUPFAM" id="SSF46689">
    <property type="entry name" value="Homeodomain-like"/>
    <property type="match status" value="1"/>
</dbReference>
<accession>A0A6A6LR48</accession>
<feature type="compositionally biased region" description="Basic and acidic residues" evidence="1">
    <location>
        <begin position="327"/>
        <end position="337"/>
    </location>
</feature>
<feature type="region of interest" description="Disordered" evidence="1">
    <location>
        <begin position="319"/>
        <end position="354"/>
    </location>
</feature>
<feature type="region of interest" description="Disordered" evidence="1">
    <location>
        <begin position="1"/>
        <end position="112"/>
    </location>
</feature>
<organism evidence="3 4">
    <name type="scientific">Hevea brasiliensis</name>
    <name type="common">Para rubber tree</name>
    <name type="synonym">Siphonia brasiliensis</name>
    <dbReference type="NCBI Taxonomy" id="3981"/>
    <lineage>
        <taxon>Eukaryota</taxon>
        <taxon>Viridiplantae</taxon>
        <taxon>Streptophyta</taxon>
        <taxon>Embryophyta</taxon>
        <taxon>Tracheophyta</taxon>
        <taxon>Spermatophyta</taxon>
        <taxon>Magnoliopsida</taxon>
        <taxon>eudicotyledons</taxon>
        <taxon>Gunneridae</taxon>
        <taxon>Pentapetalae</taxon>
        <taxon>rosids</taxon>
        <taxon>fabids</taxon>
        <taxon>Malpighiales</taxon>
        <taxon>Euphorbiaceae</taxon>
        <taxon>Crotonoideae</taxon>
        <taxon>Micrandreae</taxon>
        <taxon>Hevea</taxon>
    </lineage>
</organism>
<dbReference type="SMART" id="SM00717">
    <property type="entry name" value="SANT"/>
    <property type="match status" value="3"/>
</dbReference>